<organism evidence="1 2">
    <name type="scientific">Cladophialophora immunda</name>
    <dbReference type="NCBI Taxonomy" id="569365"/>
    <lineage>
        <taxon>Eukaryota</taxon>
        <taxon>Fungi</taxon>
        <taxon>Dikarya</taxon>
        <taxon>Ascomycota</taxon>
        <taxon>Pezizomycotina</taxon>
        <taxon>Eurotiomycetes</taxon>
        <taxon>Chaetothyriomycetidae</taxon>
        <taxon>Chaetothyriales</taxon>
        <taxon>Herpotrichiellaceae</taxon>
        <taxon>Cladophialophora</taxon>
    </lineage>
</organism>
<dbReference type="VEuPathDB" id="FungiDB:PV07_10523"/>
<proteinExistence type="predicted"/>
<accession>A0A0D2C0I2</accession>
<protein>
    <recommendedName>
        <fullName evidence="3">F-box domain-containing protein</fullName>
    </recommendedName>
</protein>
<keyword evidence="2" id="KW-1185">Reference proteome</keyword>
<dbReference type="RefSeq" id="XP_016245049.1">
    <property type="nucleotide sequence ID" value="XM_016397858.1"/>
</dbReference>
<dbReference type="AlphaFoldDB" id="A0A0D2C0I2"/>
<evidence type="ECO:0008006" key="3">
    <source>
        <dbReference type="Google" id="ProtNLM"/>
    </source>
</evidence>
<evidence type="ECO:0000313" key="2">
    <source>
        <dbReference type="Proteomes" id="UP000054466"/>
    </source>
</evidence>
<evidence type="ECO:0000313" key="1">
    <source>
        <dbReference type="EMBL" id="KIW24833.1"/>
    </source>
</evidence>
<dbReference type="GeneID" id="27349717"/>
<dbReference type="Proteomes" id="UP000054466">
    <property type="component" value="Unassembled WGS sequence"/>
</dbReference>
<name>A0A0D2C0I2_9EURO</name>
<dbReference type="HOGENOM" id="CLU_2454543_0_0_1"/>
<sequence>MASLLPSNAMSSRFVQLPFDVHHQIATKLDVRSFDNLARTCESTATSLGPARPISSATRAQADPRSRRRLPIGFATGISILSLYYSICE</sequence>
<reference evidence="1 2" key="1">
    <citation type="submission" date="2015-01" db="EMBL/GenBank/DDBJ databases">
        <title>The Genome Sequence of Cladophialophora immunda CBS83496.</title>
        <authorList>
            <consortium name="The Broad Institute Genomics Platform"/>
            <person name="Cuomo C."/>
            <person name="de Hoog S."/>
            <person name="Gorbushina A."/>
            <person name="Stielow B."/>
            <person name="Teixiera M."/>
            <person name="Abouelleil A."/>
            <person name="Chapman S.B."/>
            <person name="Priest M."/>
            <person name="Young S.K."/>
            <person name="Wortman J."/>
            <person name="Nusbaum C."/>
            <person name="Birren B."/>
        </authorList>
    </citation>
    <scope>NUCLEOTIDE SEQUENCE [LARGE SCALE GENOMIC DNA]</scope>
    <source>
        <strain evidence="1 2">CBS 83496</strain>
    </source>
</reference>
<gene>
    <name evidence="1" type="ORF">PV07_10523</name>
</gene>
<dbReference type="EMBL" id="KN847045">
    <property type="protein sequence ID" value="KIW24833.1"/>
    <property type="molecule type" value="Genomic_DNA"/>
</dbReference>